<reference evidence="1 2" key="1">
    <citation type="submission" date="2014-02" db="EMBL/GenBank/DDBJ databases">
        <title>The Genome Sequence of Trichophyton rubrum (morphotype soudanense) CBS 452.61.</title>
        <authorList>
            <consortium name="The Broad Institute Genomics Platform"/>
            <person name="Cuomo C.A."/>
            <person name="White T.C."/>
            <person name="Graser Y."/>
            <person name="Martinez-Rossi N."/>
            <person name="Heitman J."/>
            <person name="Young S.K."/>
            <person name="Zeng Q."/>
            <person name="Gargeya S."/>
            <person name="Abouelleil A."/>
            <person name="Alvarado L."/>
            <person name="Chapman S.B."/>
            <person name="Gainer-Dewar J."/>
            <person name="Goldberg J."/>
            <person name="Griggs A."/>
            <person name="Gujja S."/>
            <person name="Hansen M."/>
            <person name="Howarth C."/>
            <person name="Imamovic A."/>
            <person name="Larimer J."/>
            <person name="Martinez D."/>
            <person name="Murphy C."/>
            <person name="Pearson M.D."/>
            <person name="Persinoti G."/>
            <person name="Poon T."/>
            <person name="Priest M."/>
            <person name="Roberts A.D."/>
            <person name="Saif S."/>
            <person name="Shea T.D."/>
            <person name="Sykes S.N."/>
            <person name="Wortman J."/>
            <person name="Nusbaum C."/>
            <person name="Birren B."/>
        </authorList>
    </citation>
    <scope>NUCLEOTIDE SEQUENCE [LARGE SCALE GENOMIC DNA]</scope>
    <source>
        <strain evidence="1 2">CBS 452.61</strain>
    </source>
</reference>
<protein>
    <submittedName>
        <fullName evidence="1">Uncharacterized protein</fullName>
    </submittedName>
</protein>
<dbReference type="HOGENOM" id="CLU_2252001_0_0_1"/>
<dbReference type="AlphaFoldDB" id="A0A022XT39"/>
<name>A0A022XT39_TRISD</name>
<dbReference type="Proteomes" id="UP000023623">
    <property type="component" value="Unassembled WGS sequence"/>
</dbReference>
<keyword evidence="2" id="KW-1185">Reference proteome</keyword>
<gene>
    <name evidence="1" type="ORF">H105_04553</name>
</gene>
<accession>A0A022XT39</accession>
<evidence type="ECO:0000313" key="2">
    <source>
        <dbReference type="Proteomes" id="UP000023623"/>
    </source>
</evidence>
<evidence type="ECO:0000313" key="1">
    <source>
        <dbReference type="EMBL" id="EZF73488.1"/>
    </source>
</evidence>
<sequence>MPKRVTPSVLTISISKTGYRIAGYLVILKQSPSNEILGVNRKSLARSEICRLLIKDDPVRLLMLKQTSKWRSSDCKLAKIFCTRAGGYSRYSHADARKLAAKYA</sequence>
<organism evidence="1 2">
    <name type="scientific">Trichophyton soudanense CBS 452.61</name>
    <dbReference type="NCBI Taxonomy" id="1215331"/>
    <lineage>
        <taxon>Eukaryota</taxon>
        <taxon>Fungi</taxon>
        <taxon>Dikarya</taxon>
        <taxon>Ascomycota</taxon>
        <taxon>Pezizomycotina</taxon>
        <taxon>Eurotiomycetes</taxon>
        <taxon>Eurotiomycetidae</taxon>
        <taxon>Onygenales</taxon>
        <taxon>Arthrodermataceae</taxon>
        <taxon>Trichophyton</taxon>
    </lineage>
</organism>
<dbReference type="EMBL" id="KK208857">
    <property type="protein sequence ID" value="EZF73488.1"/>
    <property type="molecule type" value="Genomic_DNA"/>
</dbReference>
<proteinExistence type="predicted"/>